<protein>
    <submittedName>
        <fullName evidence="2">Uncharacterized protein</fullName>
    </submittedName>
</protein>
<dbReference type="EMBL" id="HBGA01052417">
    <property type="protein sequence ID" value="CAD9008168.1"/>
    <property type="molecule type" value="Transcribed_RNA"/>
</dbReference>
<feature type="region of interest" description="Disordered" evidence="1">
    <location>
        <begin position="66"/>
        <end position="90"/>
    </location>
</feature>
<sequence length="146" mass="16158">MKCNVSPNGPTGPTTGLSPFRESFGCTFVSDTNSRFPWTCCGLQDSEFRIECAKMGLCGAGTPNARTPAGDTHSHRGTQKRNVYPNRRSPLQAPFPNAPRDCLEFGVHRKVGERGVKDPPGYWSAYHTPYNTCPIVLRLYYDCTPL</sequence>
<gene>
    <name evidence="2" type="ORF">EGYM00392_LOCUS19262</name>
</gene>
<name>A0A7S1ICG5_9EUGL</name>
<evidence type="ECO:0000313" key="2">
    <source>
        <dbReference type="EMBL" id="CAD9008168.1"/>
    </source>
</evidence>
<evidence type="ECO:0000256" key="1">
    <source>
        <dbReference type="SAM" id="MobiDB-lite"/>
    </source>
</evidence>
<reference evidence="2" key="1">
    <citation type="submission" date="2021-01" db="EMBL/GenBank/DDBJ databases">
        <authorList>
            <person name="Corre E."/>
            <person name="Pelletier E."/>
            <person name="Niang G."/>
            <person name="Scheremetjew M."/>
            <person name="Finn R."/>
            <person name="Kale V."/>
            <person name="Holt S."/>
            <person name="Cochrane G."/>
            <person name="Meng A."/>
            <person name="Brown T."/>
            <person name="Cohen L."/>
        </authorList>
    </citation>
    <scope>NUCLEOTIDE SEQUENCE</scope>
    <source>
        <strain evidence="2">NIES-381</strain>
    </source>
</reference>
<accession>A0A7S1ICG5</accession>
<dbReference type="AlphaFoldDB" id="A0A7S1ICG5"/>
<proteinExistence type="predicted"/>
<organism evidence="2">
    <name type="scientific">Eutreptiella gymnastica</name>
    <dbReference type="NCBI Taxonomy" id="73025"/>
    <lineage>
        <taxon>Eukaryota</taxon>
        <taxon>Discoba</taxon>
        <taxon>Euglenozoa</taxon>
        <taxon>Euglenida</taxon>
        <taxon>Spirocuta</taxon>
        <taxon>Euglenophyceae</taxon>
        <taxon>Eutreptiales</taxon>
        <taxon>Eutreptiaceae</taxon>
        <taxon>Eutreptiella</taxon>
    </lineage>
</organism>